<dbReference type="AlphaFoldDB" id="A0A3D4V8M4"/>
<dbReference type="InterPro" id="IPR013783">
    <property type="entry name" value="Ig-like_fold"/>
</dbReference>
<name>A0A3D4V8M4_9BACT</name>
<sequence>MVGVSACGSSESVASNGPVATTIVATPATDSQRAGVTTTLASPIGALVRDQNGALLEGAPVAWAVLSGGGSVSLGISASAANGEAATVWTLGRTAGVQRVTATLVSGVSDTIIAIGTAGAAAVFALVDGDNQTVTVGQTSAPLQVRALDQYGNVVPSLAVTWSTTAGTLSALQNTTGTNGVASVTLQPAMGAQVVTARLATGASLTFNVRGQ</sequence>
<dbReference type="Pfam" id="PF02369">
    <property type="entry name" value="Big_1"/>
    <property type="match status" value="1"/>
</dbReference>
<dbReference type="InterPro" id="IPR003344">
    <property type="entry name" value="Big_1_dom"/>
</dbReference>
<organism evidence="3 4">
    <name type="scientific">Gemmatimonas aurantiaca</name>
    <dbReference type="NCBI Taxonomy" id="173480"/>
    <lineage>
        <taxon>Bacteria</taxon>
        <taxon>Pseudomonadati</taxon>
        <taxon>Gemmatimonadota</taxon>
        <taxon>Gemmatimonadia</taxon>
        <taxon>Gemmatimonadales</taxon>
        <taxon>Gemmatimonadaceae</taxon>
        <taxon>Gemmatimonas</taxon>
    </lineage>
</organism>
<evidence type="ECO:0000313" key="4">
    <source>
        <dbReference type="Proteomes" id="UP000264071"/>
    </source>
</evidence>
<proteinExistence type="inferred from homology"/>
<dbReference type="Proteomes" id="UP000264071">
    <property type="component" value="Unassembled WGS sequence"/>
</dbReference>
<comment type="similarity">
    <text evidence="1">Belongs to the intimin/invasin family.</text>
</comment>
<comment type="caution">
    <text evidence="3">The sequence shown here is derived from an EMBL/GenBank/DDBJ whole genome shotgun (WGS) entry which is preliminary data.</text>
</comment>
<protein>
    <recommendedName>
        <fullName evidence="2">Big-1 domain-containing protein</fullName>
    </recommendedName>
</protein>
<accession>A0A3D4V8M4</accession>
<evidence type="ECO:0000313" key="3">
    <source>
        <dbReference type="EMBL" id="HCT57451.1"/>
    </source>
</evidence>
<dbReference type="InterPro" id="IPR008964">
    <property type="entry name" value="Invasin/intimin_cell_adhesion"/>
</dbReference>
<dbReference type="Gene3D" id="2.60.40.10">
    <property type="entry name" value="Immunoglobulins"/>
    <property type="match status" value="2"/>
</dbReference>
<evidence type="ECO:0000259" key="2">
    <source>
        <dbReference type="Pfam" id="PF02369"/>
    </source>
</evidence>
<gene>
    <name evidence="3" type="ORF">DGD08_09610</name>
</gene>
<dbReference type="SUPFAM" id="SSF49373">
    <property type="entry name" value="Invasin/intimin cell-adhesion fragments"/>
    <property type="match status" value="2"/>
</dbReference>
<reference evidence="3 4" key="1">
    <citation type="journal article" date="2018" name="Nat. Biotechnol.">
        <title>A standardized bacterial taxonomy based on genome phylogeny substantially revises the tree of life.</title>
        <authorList>
            <person name="Parks D.H."/>
            <person name="Chuvochina M."/>
            <person name="Waite D.W."/>
            <person name="Rinke C."/>
            <person name="Skarshewski A."/>
            <person name="Chaumeil P.A."/>
            <person name="Hugenholtz P."/>
        </authorList>
    </citation>
    <scope>NUCLEOTIDE SEQUENCE [LARGE SCALE GENOMIC DNA]</scope>
    <source>
        <strain evidence="3">UBA8844</strain>
    </source>
</reference>
<dbReference type="EMBL" id="DPIY01000009">
    <property type="protein sequence ID" value="HCT57451.1"/>
    <property type="molecule type" value="Genomic_DNA"/>
</dbReference>
<feature type="domain" description="Big-1" evidence="2">
    <location>
        <begin position="126"/>
        <end position="206"/>
    </location>
</feature>
<evidence type="ECO:0000256" key="1">
    <source>
        <dbReference type="ARBA" id="ARBA00010116"/>
    </source>
</evidence>